<organism evidence="2 3">
    <name type="scientific">[Anoxybacillus] calidus</name>
    <dbReference type="NCBI Taxonomy" id="575178"/>
    <lineage>
        <taxon>Bacteria</taxon>
        <taxon>Bacillati</taxon>
        <taxon>Bacillota</taxon>
        <taxon>Bacilli</taxon>
        <taxon>Bacillales</taxon>
        <taxon>Anoxybacillaceae</taxon>
        <taxon>Paranoxybacillus</taxon>
    </lineage>
</organism>
<dbReference type="Gene3D" id="3.40.50.1820">
    <property type="entry name" value="alpha/beta hydrolase"/>
    <property type="match status" value="1"/>
</dbReference>
<protein>
    <submittedName>
        <fullName evidence="2">Uncharacterized protein</fullName>
    </submittedName>
</protein>
<accession>A0A7V9Z3F5</accession>
<dbReference type="InterPro" id="IPR029058">
    <property type="entry name" value="AB_hydrolase_fold"/>
</dbReference>
<dbReference type="AlphaFoldDB" id="A0A7V9Z3F5"/>
<gene>
    <name evidence="2" type="ORF">HNQ85_003569</name>
</gene>
<feature type="transmembrane region" description="Helical" evidence="1">
    <location>
        <begin position="131"/>
        <end position="150"/>
    </location>
</feature>
<dbReference type="Proteomes" id="UP000580891">
    <property type="component" value="Unassembled WGS sequence"/>
</dbReference>
<comment type="caution">
    <text evidence="2">The sequence shown here is derived from an EMBL/GenBank/DDBJ whole genome shotgun (WGS) entry which is preliminary data.</text>
</comment>
<keyword evidence="3" id="KW-1185">Reference proteome</keyword>
<evidence type="ECO:0000256" key="1">
    <source>
        <dbReference type="SAM" id="Phobius"/>
    </source>
</evidence>
<evidence type="ECO:0000313" key="2">
    <source>
        <dbReference type="EMBL" id="MBA2873225.1"/>
    </source>
</evidence>
<keyword evidence="1" id="KW-1133">Transmembrane helix</keyword>
<name>A0A7V9Z3F5_9BACL</name>
<evidence type="ECO:0000313" key="3">
    <source>
        <dbReference type="Proteomes" id="UP000580891"/>
    </source>
</evidence>
<sequence length="288" mass="33175">MIHKYQNITIKYDQLDTLRLPVTEPFVLTVEWDGVKYEFLIRIKENSPHLLVFGAGGINPVGPRVGPPYFQRHSWMNDFEDSVIYYNDPTLYLGDILAGWGQGTKDRFYLKDIATILTKLIQKIQINPKNVLFYGSSGGGFMSLILAGFIKDSIALVDCPQTCITRWFFKPVVQSVLNVSYPNLSEQEVTKLFPERIDVIKFYNHIKYVPKIYYLQNVTCIHDVNNHLIPFISNLKYMDEGCVVNKVKVDLYYDKQPGHKDFPELAGHGALGKKETIDYINHVKNLQF</sequence>
<keyword evidence="1" id="KW-0812">Transmembrane</keyword>
<dbReference type="EMBL" id="JACDUU010000017">
    <property type="protein sequence ID" value="MBA2873225.1"/>
    <property type="molecule type" value="Genomic_DNA"/>
</dbReference>
<reference evidence="2 3" key="1">
    <citation type="submission" date="2020-07" db="EMBL/GenBank/DDBJ databases">
        <title>Genomic Encyclopedia of Type Strains, Phase IV (KMG-IV): sequencing the most valuable type-strain genomes for metagenomic binning, comparative biology and taxonomic classification.</title>
        <authorList>
            <person name="Goeker M."/>
        </authorList>
    </citation>
    <scope>NUCLEOTIDE SEQUENCE [LARGE SCALE GENOMIC DNA]</scope>
    <source>
        <strain evidence="2 3">DSM 25220</strain>
    </source>
</reference>
<dbReference type="SUPFAM" id="SSF53474">
    <property type="entry name" value="alpha/beta-Hydrolases"/>
    <property type="match status" value="1"/>
</dbReference>
<proteinExistence type="predicted"/>
<keyword evidence="1" id="KW-0472">Membrane</keyword>